<feature type="region of interest" description="Disordered" evidence="1">
    <location>
        <begin position="1"/>
        <end position="29"/>
    </location>
</feature>
<sequence length="62" mass="6755">MTTPVVGHPTRAPWGTLAGRRRPCAGRPGRRAKVLRSVELGRRAPTGQAVVRDEEEPPWDAA</sequence>
<organism evidence="2 3">
    <name type="scientific">Egicoccus halophilus</name>
    <dbReference type="NCBI Taxonomy" id="1670830"/>
    <lineage>
        <taxon>Bacteria</taxon>
        <taxon>Bacillati</taxon>
        <taxon>Actinomycetota</taxon>
        <taxon>Nitriliruptoria</taxon>
        <taxon>Egicoccales</taxon>
        <taxon>Egicoccaceae</taxon>
        <taxon>Egicoccus</taxon>
    </lineage>
</organism>
<name>A0A8J3ADL7_9ACTN</name>
<evidence type="ECO:0000256" key="1">
    <source>
        <dbReference type="SAM" id="MobiDB-lite"/>
    </source>
</evidence>
<dbReference type="AlphaFoldDB" id="A0A8J3ADL7"/>
<accession>A0A8J3ADL7</accession>
<reference evidence="2" key="1">
    <citation type="journal article" date="2014" name="Int. J. Syst. Evol. Microbiol.">
        <title>Complete genome sequence of Corynebacterium casei LMG S-19264T (=DSM 44701T), isolated from a smear-ripened cheese.</title>
        <authorList>
            <consortium name="US DOE Joint Genome Institute (JGI-PGF)"/>
            <person name="Walter F."/>
            <person name="Albersmeier A."/>
            <person name="Kalinowski J."/>
            <person name="Ruckert C."/>
        </authorList>
    </citation>
    <scope>NUCLEOTIDE SEQUENCE</scope>
    <source>
        <strain evidence="2">CGMCC 1.14988</strain>
    </source>
</reference>
<feature type="region of interest" description="Disordered" evidence="1">
    <location>
        <begin position="41"/>
        <end position="62"/>
    </location>
</feature>
<feature type="compositionally biased region" description="Basic residues" evidence="1">
    <location>
        <begin position="19"/>
        <end position="29"/>
    </location>
</feature>
<dbReference type="Proteomes" id="UP000650511">
    <property type="component" value="Unassembled WGS sequence"/>
</dbReference>
<comment type="caution">
    <text evidence="2">The sequence shown here is derived from an EMBL/GenBank/DDBJ whole genome shotgun (WGS) entry which is preliminary data.</text>
</comment>
<evidence type="ECO:0000313" key="3">
    <source>
        <dbReference type="Proteomes" id="UP000650511"/>
    </source>
</evidence>
<dbReference type="EMBL" id="BMHA01000017">
    <property type="protein sequence ID" value="GGI09636.1"/>
    <property type="molecule type" value="Genomic_DNA"/>
</dbReference>
<evidence type="ECO:0000313" key="2">
    <source>
        <dbReference type="EMBL" id="GGI09636.1"/>
    </source>
</evidence>
<feature type="compositionally biased region" description="Acidic residues" evidence="1">
    <location>
        <begin position="53"/>
        <end position="62"/>
    </location>
</feature>
<reference evidence="2" key="2">
    <citation type="submission" date="2020-09" db="EMBL/GenBank/DDBJ databases">
        <authorList>
            <person name="Sun Q."/>
            <person name="Zhou Y."/>
        </authorList>
    </citation>
    <scope>NUCLEOTIDE SEQUENCE</scope>
    <source>
        <strain evidence="2">CGMCC 1.14988</strain>
    </source>
</reference>
<gene>
    <name evidence="2" type="ORF">GCM10011354_35060</name>
</gene>
<protein>
    <submittedName>
        <fullName evidence="2">Uncharacterized protein</fullName>
    </submittedName>
</protein>
<proteinExistence type="predicted"/>
<keyword evidence="3" id="KW-1185">Reference proteome</keyword>